<gene>
    <name evidence="7" type="ORF">FA14DRAFT_159915</name>
</gene>
<dbReference type="InterPro" id="IPR036322">
    <property type="entry name" value="WD40_repeat_dom_sf"/>
</dbReference>
<dbReference type="Proteomes" id="UP000245771">
    <property type="component" value="Unassembled WGS sequence"/>
</dbReference>
<reference evidence="7 8" key="1">
    <citation type="journal article" date="2018" name="Mol. Biol. Evol.">
        <title>Broad Genomic Sampling Reveals a Smut Pathogenic Ancestry of the Fungal Clade Ustilaginomycotina.</title>
        <authorList>
            <person name="Kijpornyongpan T."/>
            <person name="Mondo S.J."/>
            <person name="Barry K."/>
            <person name="Sandor L."/>
            <person name="Lee J."/>
            <person name="Lipzen A."/>
            <person name="Pangilinan J."/>
            <person name="LaButti K."/>
            <person name="Hainaut M."/>
            <person name="Henrissat B."/>
            <person name="Grigoriev I.V."/>
            <person name="Spatafora J.W."/>
            <person name="Aime M.C."/>
        </authorList>
    </citation>
    <scope>NUCLEOTIDE SEQUENCE [LARGE SCALE GENOMIC DNA]</scope>
    <source>
        <strain evidence="7 8">MCA 3882</strain>
    </source>
</reference>
<dbReference type="Pfam" id="PF00400">
    <property type="entry name" value="WD40"/>
    <property type="match status" value="3"/>
</dbReference>
<dbReference type="PROSITE" id="PS50294">
    <property type="entry name" value="WD_REPEATS_REGION"/>
    <property type="match status" value="1"/>
</dbReference>
<dbReference type="EMBL" id="KZ819602">
    <property type="protein sequence ID" value="PWN38270.1"/>
    <property type="molecule type" value="Genomic_DNA"/>
</dbReference>
<feature type="repeat" description="WD" evidence="5">
    <location>
        <begin position="203"/>
        <end position="244"/>
    </location>
</feature>
<dbReference type="AlphaFoldDB" id="A0A316VLD3"/>
<feature type="compositionally biased region" description="Basic and acidic residues" evidence="6">
    <location>
        <begin position="13"/>
        <end position="23"/>
    </location>
</feature>
<evidence type="ECO:0000256" key="6">
    <source>
        <dbReference type="SAM" id="MobiDB-lite"/>
    </source>
</evidence>
<keyword evidence="4" id="KW-0539">Nucleus</keyword>
<dbReference type="OrthoDB" id="189968at2759"/>
<evidence type="ECO:0000256" key="5">
    <source>
        <dbReference type="PROSITE-ProRule" id="PRU00221"/>
    </source>
</evidence>
<feature type="region of interest" description="Disordered" evidence="6">
    <location>
        <begin position="1"/>
        <end position="101"/>
    </location>
</feature>
<evidence type="ECO:0000256" key="4">
    <source>
        <dbReference type="ARBA" id="ARBA00023242"/>
    </source>
</evidence>
<dbReference type="GeneID" id="37020231"/>
<comment type="subcellular location">
    <subcellularLocation>
        <location evidence="1">Nucleus</location>
    </subcellularLocation>
</comment>
<feature type="compositionally biased region" description="Low complexity" evidence="6">
    <location>
        <begin position="267"/>
        <end position="279"/>
    </location>
</feature>
<dbReference type="InParanoid" id="A0A316VLD3"/>
<evidence type="ECO:0000313" key="8">
    <source>
        <dbReference type="Proteomes" id="UP000245771"/>
    </source>
</evidence>
<organism evidence="7 8">
    <name type="scientific">Meira miltonrushii</name>
    <dbReference type="NCBI Taxonomy" id="1280837"/>
    <lineage>
        <taxon>Eukaryota</taxon>
        <taxon>Fungi</taxon>
        <taxon>Dikarya</taxon>
        <taxon>Basidiomycota</taxon>
        <taxon>Ustilaginomycotina</taxon>
        <taxon>Exobasidiomycetes</taxon>
        <taxon>Exobasidiales</taxon>
        <taxon>Brachybasidiaceae</taxon>
        <taxon>Meira</taxon>
    </lineage>
</organism>
<evidence type="ECO:0000256" key="3">
    <source>
        <dbReference type="ARBA" id="ARBA00022737"/>
    </source>
</evidence>
<dbReference type="SUPFAM" id="SSF50978">
    <property type="entry name" value="WD40 repeat-like"/>
    <property type="match status" value="1"/>
</dbReference>
<dbReference type="Gene3D" id="2.130.10.10">
    <property type="entry name" value="YVTN repeat-like/Quinoprotein amine dehydrogenase"/>
    <property type="match status" value="2"/>
</dbReference>
<feature type="region of interest" description="Disordered" evidence="6">
    <location>
        <begin position="255"/>
        <end position="307"/>
    </location>
</feature>
<dbReference type="GO" id="GO:0032040">
    <property type="term" value="C:small-subunit processome"/>
    <property type="evidence" value="ECO:0007669"/>
    <property type="project" value="TreeGrafter"/>
</dbReference>
<keyword evidence="3" id="KW-0677">Repeat</keyword>
<proteinExistence type="predicted"/>
<dbReference type="PROSITE" id="PS50082">
    <property type="entry name" value="WD_REPEATS_2"/>
    <property type="match status" value="4"/>
</dbReference>
<sequence length="700" mass="75667">MSDPFFQKKRKRTDSAGKSEGGRGGRGGGKFGTGRGGGRGGGNADRSKQPRAGAAGPSRLRMREKAGKGRGGDDDDDENLPRMNGRADASDDDADSGDEGGIEAMDLAHKYEEDLEASDEDAIDETPAEARVRLAKMYLDSLRAYQDEDGLGAGEINAADVDRENISARLQRDAASHSTHMHDLIADRIRLPPKGDTTHILACRGHRLSVTSASVSHDCTSIWTAGKDGRIIRWRLRDGKMVEMISRASTSAETINGNGFAVNGARKNGNGKQSGSSGAARRRARAQAAAAAEQDNGQNENDARENGKEHCRLVVPAAGSGHTDEIWSLTSSQDGKFLATGGKDRRICIWATKSIEKSSKDELTSFVKSLGGHRDSITALRFRHGTYDLFSASFDRTLKLFDISQLSYVETFFGHQEEIPSLDILRGEVAVSAGARDRTCRWWKVRDESQLVFRGGAKSRMRDVLEGGDIMEEEQEEGGPIARSERKQLIEGSIDAVAMIDEHTFLSGGDTGTISLWSLAKKKPVFTFSAAHGFEQGPEGTEQQPRWITSLTCLPYGDVFASGSWDGSIRLWKLSPTLKSFSALVEVPALGFVNSLQLMHPNKSIMKKRGGSVIEPDQWRRHGGLQGGAKKVFSDAEGGASEANSEGEEEAAPIPSKDGSTEPPLILIAALGQEPTRGRWQKLKEARNGTLVVPFSVGSL</sequence>
<evidence type="ECO:0000313" key="7">
    <source>
        <dbReference type="EMBL" id="PWN38270.1"/>
    </source>
</evidence>
<dbReference type="InterPro" id="IPR015943">
    <property type="entry name" value="WD40/YVTN_repeat-like_dom_sf"/>
</dbReference>
<dbReference type="SMART" id="SM00320">
    <property type="entry name" value="WD40"/>
    <property type="match status" value="6"/>
</dbReference>
<feature type="compositionally biased region" description="Acidic residues" evidence="6">
    <location>
        <begin position="90"/>
        <end position="101"/>
    </location>
</feature>
<feature type="region of interest" description="Disordered" evidence="6">
    <location>
        <begin position="620"/>
        <end position="665"/>
    </location>
</feature>
<evidence type="ECO:0000256" key="2">
    <source>
        <dbReference type="ARBA" id="ARBA00022574"/>
    </source>
</evidence>
<keyword evidence="2 5" id="KW-0853">WD repeat</keyword>
<dbReference type="InterPro" id="IPR001680">
    <property type="entry name" value="WD40_rpt"/>
</dbReference>
<dbReference type="PANTHER" id="PTHR19865">
    <property type="entry name" value="U3 SMALL NUCLEOLAR RNA INTERACTING PROTEIN 2"/>
    <property type="match status" value="1"/>
</dbReference>
<feature type="compositionally biased region" description="Gly residues" evidence="6">
    <location>
        <begin position="24"/>
        <end position="43"/>
    </location>
</feature>
<keyword evidence="8" id="KW-1185">Reference proteome</keyword>
<feature type="repeat" description="WD" evidence="5">
    <location>
        <begin position="370"/>
        <end position="411"/>
    </location>
</feature>
<protein>
    <submittedName>
        <fullName evidence="7">WD40 repeat-like protein</fullName>
    </submittedName>
</protein>
<accession>A0A316VLD3</accession>
<dbReference type="GO" id="GO:0034511">
    <property type="term" value="F:U3 snoRNA binding"/>
    <property type="evidence" value="ECO:0007669"/>
    <property type="project" value="InterPro"/>
</dbReference>
<dbReference type="FunCoup" id="A0A316VLD3">
    <property type="interactions" value="555"/>
</dbReference>
<dbReference type="STRING" id="1280837.A0A316VLD3"/>
<dbReference type="PANTHER" id="PTHR19865:SF0">
    <property type="entry name" value="U3 SMALL NUCLEOLAR RNA-INTERACTING PROTEIN 2"/>
    <property type="match status" value="1"/>
</dbReference>
<dbReference type="InterPro" id="IPR039241">
    <property type="entry name" value="Rrp9-like"/>
</dbReference>
<feature type="compositionally biased region" description="Basic and acidic residues" evidence="6">
    <location>
        <begin position="61"/>
        <end position="72"/>
    </location>
</feature>
<evidence type="ECO:0000256" key="1">
    <source>
        <dbReference type="ARBA" id="ARBA00004123"/>
    </source>
</evidence>
<dbReference type="RefSeq" id="XP_025358572.1">
    <property type="nucleotide sequence ID" value="XM_025498450.1"/>
</dbReference>
<name>A0A316VLD3_9BASI</name>
<feature type="repeat" description="WD" evidence="5">
    <location>
        <begin position="541"/>
        <end position="575"/>
    </location>
</feature>
<feature type="repeat" description="WD" evidence="5">
    <location>
        <begin position="319"/>
        <end position="360"/>
    </location>
</feature>